<comment type="caution">
    <text evidence="3">The sequence shown here is derived from an EMBL/GenBank/DDBJ whole genome shotgun (WGS) entry which is preliminary data.</text>
</comment>
<gene>
    <name evidence="3" type="ORF">Q5Y73_19270</name>
</gene>
<sequence length="343" mass="38364">MENIHQILNAIQNTSNSHVLATIIHVEGTAYLKEGTTMLFQDDGTQIGMLSAGCLESDLSIRVKDVFIDGNPRTMLYDMSDETDISWGQGTGCNGNLYITIELVDQKLKANLLTLKKCLEEGVPVQHIKTLTKDLELISNFFYSSYINRFRDWHVDLPAAIMQVKKRNQSGVYKSNHFPLPIYTHLFLPKPRLVIFGAGPDVKPLVDFAAQTGYSVTVCDSNVEICNKYHFPNGSQFLTETPKKAIEQLNLTSHDFIIIMTHHFQKDQEILSSLIHKNLRYLGILGPRYRTGKLLGHANIPSHLHSPIGLSIGANGPHEIAISILAELIQCLNHPSPNPEVSR</sequence>
<evidence type="ECO:0000313" key="4">
    <source>
        <dbReference type="Proteomes" id="UP001231941"/>
    </source>
</evidence>
<dbReference type="InterPro" id="IPR052698">
    <property type="entry name" value="MoCofactor_Util/Proc"/>
</dbReference>
<evidence type="ECO:0000259" key="2">
    <source>
        <dbReference type="Pfam" id="PF13478"/>
    </source>
</evidence>
<protein>
    <submittedName>
        <fullName evidence="3">XdhC family protein</fullName>
    </submittedName>
</protein>
<dbReference type="EMBL" id="JAVAMP010000013">
    <property type="protein sequence ID" value="MDP5276242.1"/>
    <property type="molecule type" value="Genomic_DNA"/>
</dbReference>
<dbReference type="Gene3D" id="3.40.50.720">
    <property type="entry name" value="NAD(P)-binding Rossmann-like Domain"/>
    <property type="match status" value="1"/>
</dbReference>
<evidence type="ECO:0000313" key="3">
    <source>
        <dbReference type="EMBL" id="MDP5276242.1"/>
    </source>
</evidence>
<name>A0ABT9J462_9BACL</name>
<evidence type="ECO:0000259" key="1">
    <source>
        <dbReference type="Pfam" id="PF02625"/>
    </source>
</evidence>
<dbReference type="Proteomes" id="UP001231941">
    <property type="component" value="Unassembled WGS sequence"/>
</dbReference>
<dbReference type="Pfam" id="PF02625">
    <property type="entry name" value="XdhC_CoxI"/>
    <property type="match status" value="1"/>
</dbReference>
<organism evidence="3 4">
    <name type="scientific">Chengkuizengella axinellae</name>
    <dbReference type="NCBI Taxonomy" id="3064388"/>
    <lineage>
        <taxon>Bacteria</taxon>
        <taxon>Bacillati</taxon>
        <taxon>Bacillota</taxon>
        <taxon>Bacilli</taxon>
        <taxon>Bacillales</taxon>
        <taxon>Paenibacillaceae</taxon>
        <taxon>Chengkuizengella</taxon>
    </lineage>
</organism>
<dbReference type="Pfam" id="PF13478">
    <property type="entry name" value="XdhC_C"/>
    <property type="match status" value="1"/>
</dbReference>
<feature type="domain" description="XdhC Rossmann" evidence="2">
    <location>
        <begin position="193"/>
        <end position="328"/>
    </location>
</feature>
<dbReference type="PANTHER" id="PTHR30388:SF6">
    <property type="entry name" value="XANTHINE DEHYDROGENASE SUBUNIT A-RELATED"/>
    <property type="match status" value="1"/>
</dbReference>
<dbReference type="PANTHER" id="PTHR30388">
    <property type="entry name" value="ALDEHYDE OXIDOREDUCTASE MOLYBDENUM COFACTOR ASSEMBLY PROTEIN"/>
    <property type="match status" value="1"/>
</dbReference>
<dbReference type="InterPro" id="IPR027051">
    <property type="entry name" value="XdhC_Rossmann_dom"/>
</dbReference>
<dbReference type="InterPro" id="IPR003777">
    <property type="entry name" value="XdhC_CoxI"/>
</dbReference>
<accession>A0ABT9J462</accession>
<reference evidence="3 4" key="1">
    <citation type="submission" date="2023-08" db="EMBL/GenBank/DDBJ databases">
        <authorList>
            <person name="Park J.-S."/>
        </authorList>
    </citation>
    <scope>NUCLEOTIDE SEQUENCE [LARGE SCALE GENOMIC DNA]</scope>
    <source>
        <strain evidence="3 4">2205SS18-9</strain>
    </source>
</reference>
<dbReference type="RefSeq" id="WP_305993552.1">
    <property type="nucleotide sequence ID" value="NZ_JAVAMP010000013.1"/>
</dbReference>
<proteinExistence type="predicted"/>
<keyword evidence="4" id="KW-1185">Reference proteome</keyword>
<feature type="domain" description="XdhC- CoxI" evidence="1">
    <location>
        <begin position="17"/>
        <end position="78"/>
    </location>
</feature>